<reference evidence="2 3" key="1">
    <citation type="submission" date="2020-01" db="EMBL/GenBank/DDBJ databases">
        <title>Kibdelosporangium persica a novel Actinomycetes from a hot desert in Iran.</title>
        <authorList>
            <person name="Safaei N."/>
            <person name="Zaburannyi N."/>
            <person name="Mueller R."/>
            <person name="Wink J."/>
        </authorList>
    </citation>
    <scope>NUCLEOTIDE SEQUENCE [LARGE SCALE GENOMIC DNA]</scope>
    <source>
        <strain evidence="2 3">4NS15</strain>
    </source>
</reference>
<dbReference type="Proteomes" id="UP000763557">
    <property type="component" value="Unassembled WGS sequence"/>
</dbReference>
<feature type="domain" description="Aminotransferase class V" evidence="1">
    <location>
        <begin position="56"/>
        <end position="223"/>
    </location>
</feature>
<protein>
    <submittedName>
        <fullName evidence="2">Aminotransferase class V-fold PLP-dependent enzyme</fullName>
    </submittedName>
</protein>
<dbReference type="InterPro" id="IPR000192">
    <property type="entry name" value="Aminotrans_V_dom"/>
</dbReference>
<sequence length="350" mass="36594">MPGNVPAVRIAFGQSFDVPAGYLNTASIGIPPKVAVDGLMEAVRRWQSGADAPGDFDADVRLARKAWGSLIGVEESAVASGAGVSQLISLVAASVPDGTRVVTAAGEFTSVTFPFASQAYRGVTVTEVELAELPSHVDRFDLVAVSVVQSADGAVVDLESLREAAAASGTQVLLDVTQAAGWMPLRLDWADWVIGACYKWLMSPRGAAWMAVKPETLERTVPIAANWYAGEDPWAAVYGLPLRLAGDARRLDLSPVWFSQLTAAIVVPWLASLDIEAVRDHCVGLADGLLVALGLAPKGSAIVSLDIPDAAGKLAAAGVKSSIRAGRVRLACHLYNTAGDIESVLAALRD</sequence>
<evidence type="ECO:0000313" key="3">
    <source>
        <dbReference type="Proteomes" id="UP000763557"/>
    </source>
</evidence>
<dbReference type="PANTHER" id="PTHR43586:SF21">
    <property type="entry name" value="PYRIDOXAL PHOSPHATE (PLP)-DEPENDENT ASPARTATE AMINOTRANSFERASE SUPERFAMILY"/>
    <property type="match status" value="1"/>
</dbReference>
<keyword evidence="2" id="KW-0032">Aminotransferase</keyword>
<comment type="caution">
    <text evidence="2">The sequence shown here is derived from an EMBL/GenBank/DDBJ whole genome shotgun (WGS) entry which is preliminary data.</text>
</comment>
<keyword evidence="2" id="KW-0808">Transferase</keyword>
<keyword evidence="3" id="KW-1185">Reference proteome</keyword>
<dbReference type="Pfam" id="PF00266">
    <property type="entry name" value="Aminotran_5"/>
    <property type="match status" value="1"/>
</dbReference>
<gene>
    <name evidence="2" type="ORF">GC106_8590</name>
</gene>
<accession>A0ABX2EY95</accession>
<proteinExistence type="predicted"/>
<evidence type="ECO:0000259" key="1">
    <source>
        <dbReference type="Pfam" id="PF00266"/>
    </source>
</evidence>
<evidence type="ECO:0000313" key="2">
    <source>
        <dbReference type="EMBL" id="NRN63658.1"/>
    </source>
</evidence>
<dbReference type="GO" id="GO:0008483">
    <property type="term" value="F:transaminase activity"/>
    <property type="evidence" value="ECO:0007669"/>
    <property type="project" value="UniProtKB-KW"/>
</dbReference>
<dbReference type="EMBL" id="JAAATY010000001">
    <property type="protein sequence ID" value="NRN63658.1"/>
    <property type="molecule type" value="Genomic_DNA"/>
</dbReference>
<organism evidence="2 3">
    <name type="scientific">Kibdelosporangium persicum</name>
    <dbReference type="NCBI Taxonomy" id="2698649"/>
    <lineage>
        <taxon>Bacteria</taxon>
        <taxon>Bacillati</taxon>
        <taxon>Actinomycetota</taxon>
        <taxon>Actinomycetes</taxon>
        <taxon>Pseudonocardiales</taxon>
        <taxon>Pseudonocardiaceae</taxon>
        <taxon>Kibdelosporangium</taxon>
    </lineage>
</organism>
<name>A0ABX2EY95_9PSEU</name>
<dbReference type="PANTHER" id="PTHR43586">
    <property type="entry name" value="CYSTEINE DESULFURASE"/>
    <property type="match status" value="1"/>
</dbReference>